<gene>
    <name evidence="1" type="ORF">CSKR_106460</name>
</gene>
<comment type="caution">
    <text evidence="1">The sequence shown here is derived from an EMBL/GenBank/DDBJ whole genome shotgun (WGS) entry which is preliminary data.</text>
</comment>
<dbReference type="Proteomes" id="UP000286415">
    <property type="component" value="Unassembled WGS sequence"/>
</dbReference>
<protein>
    <submittedName>
        <fullName evidence="1">Uncharacterized protein</fullName>
    </submittedName>
</protein>
<organism evidence="1 2">
    <name type="scientific">Clonorchis sinensis</name>
    <name type="common">Chinese liver fluke</name>
    <dbReference type="NCBI Taxonomy" id="79923"/>
    <lineage>
        <taxon>Eukaryota</taxon>
        <taxon>Metazoa</taxon>
        <taxon>Spiralia</taxon>
        <taxon>Lophotrochozoa</taxon>
        <taxon>Platyhelminthes</taxon>
        <taxon>Trematoda</taxon>
        <taxon>Digenea</taxon>
        <taxon>Opisthorchiida</taxon>
        <taxon>Opisthorchiata</taxon>
        <taxon>Opisthorchiidae</taxon>
        <taxon>Clonorchis</taxon>
    </lineage>
</organism>
<evidence type="ECO:0000313" key="1">
    <source>
        <dbReference type="EMBL" id="KAG5455238.1"/>
    </source>
</evidence>
<sequence length="172" mass="19235">MQSGRVLFRSVCWADPLNLRSPSCLPLSLTARRGLRSSAESSCLKVIGFLTRLKWPFELFRIYRLGSISVNTDVAVFDDVWEKRWLRWLEREFTDRKVRGSNPTSACRLPLSRLGHAGSIPALVLLSDGMAAGHRKGVTTEQLGIEVDITSRSGRDRNVFSQDTLHSESGSS</sequence>
<proteinExistence type="predicted"/>
<evidence type="ECO:0000313" key="2">
    <source>
        <dbReference type="Proteomes" id="UP000286415"/>
    </source>
</evidence>
<reference evidence="1 2" key="1">
    <citation type="journal article" date="2018" name="Biotechnol. Adv.">
        <title>Improved genomic resources and new bioinformatic workflow for the carcinogenic parasite Clonorchis sinensis: Biotechnological implications.</title>
        <authorList>
            <person name="Wang D."/>
            <person name="Korhonen P.K."/>
            <person name="Gasser R.B."/>
            <person name="Young N.D."/>
        </authorList>
    </citation>
    <scope>NUCLEOTIDE SEQUENCE [LARGE SCALE GENOMIC DNA]</scope>
    <source>
        <strain evidence="1">Cs-k2</strain>
    </source>
</reference>
<reference evidence="1 2" key="2">
    <citation type="journal article" date="2021" name="Genomics">
        <title>High-quality reference genome for Clonorchis sinensis.</title>
        <authorList>
            <person name="Young N.D."/>
            <person name="Stroehlein A.J."/>
            <person name="Kinkar L."/>
            <person name="Wang T."/>
            <person name="Sohn W.M."/>
            <person name="Chang B.C.H."/>
            <person name="Kaur P."/>
            <person name="Weisz D."/>
            <person name="Dudchenko O."/>
            <person name="Aiden E.L."/>
            <person name="Korhonen P.K."/>
            <person name="Gasser R.B."/>
        </authorList>
    </citation>
    <scope>NUCLEOTIDE SEQUENCE [LARGE SCALE GENOMIC DNA]</scope>
    <source>
        <strain evidence="1">Cs-k2</strain>
    </source>
</reference>
<keyword evidence="2" id="KW-1185">Reference proteome</keyword>
<dbReference type="EMBL" id="NIRI02000005">
    <property type="protein sequence ID" value="KAG5455238.1"/>
    <property type="molecule type" value="Genomic_DNA"/>
</dbReference>
<name>A0A3R7GTW5_CLOSI</name>
<accession>A0A3R7GTW5</accession>
<dbReference type="AlphaFoldDB" id="A0A3R7GTW5"/>
<dbReference type="OrthoDB" id="10051416at2759"/>
<dbReference type="InParanoid" id="A0A3R7GTW5"/>